<reference evidence="1" key="1">
    <citation type="submission" date="2023-05" db="EMBL/GenBank/DDBJ databases">
        <title>Nepenthes gracilis genome sequencing.</title>
        <authorList>
            <person name="Fukushima K."/>
        </authorList>
    </citation>
    <scope>NUCLEOTIDE SEQUENCE</scope>
    <source>
        <strain evidence="1">SING2019-196</strain>
    </source>
</reference>
<dbReference type="EMBL" id="BSYO01000040">
    <property type="protein sequence ID" value="GMH31446.1"/>
    <property type="molecule type" value="Genomic_DNA"/>
</dbReference>
<keyword evidence="2" id="KW-1185">Reference proteome</keyword>
<dbReference type="Proteomes" id="UP001279734">
    <property type="component" value="Unassembled WGS sequence"/>
</dbReference>
<organism evidence="1 2">
    <name type="scientific">Nepenthes gracilis</name>
    <name type="common">Slender pitcher plant</name>
    <dbReference type="NCBI Taxonomy" id="150966"/>
    <lineage>
        <taxon>Eukaryota</taxon>
        <taxon>Viridiplantae</taxon>
        <taxon>Streptophyta</taxon>
        <taxon>Embryophyta</taxon>
        <taxon>Tracheophyta</taxon>
        <taxon>Spermatophyta</taxon>
        <taxon>Magnoliopsida</taxon>
        <taxon>eudicotyledons</taxon>
        <taxon>Gunneridae</taxon>
        <taxon>Pentapetalae</taxon>
        <taxon>Caryophyllales</taxon>
        <taxon>Nepenthaceae</taxon>
        <taxon>Nepenthes</taxon>
    </lineage>
</organism>
<sequence length="122" mass="13356">MPLLYSPMNTTIHHILNDLKWDLGPAAAKCPCNKSDEATVRNVRKQTSESITSRLPILISPSGQTVPHLQHSPSEQLAFVARGREIRKLWSGRAVEQEDVAGRLFLAGDATTAVAEPSTLDQ</sequence>
<dbReference type="AlphaFoldDB" id="A0AAD3TLT4"/>
<gene>
    <name evidence="1" type="ORF">Nepgr_033289</name>
</gene>
<protein>
    <submittedName>
        <fullName evidence="1">Uncharacterized protein</fullName>
    </submittedName>
</protein>
<evidence type="ECO:0000313" key="2">
    <source>
        <dbReference type="Proteomes" id="UP001279734"/>
    </source>
</evidence>
<accession>A0AAD3TLT4</accession>
<proteinExistence type="predicted"/>
<comment type="caution">
    <text evidence="1">The sequence shown here is derived from an EMBL/GenBank/DDBJ whole genome shotgun (WGS) entry which is preliminary data.</text>
</comment>
<name>A0AAD3TLT4_NEPGR</name>
<evidence type="ECO:0000313" key="1">
    <source>
        <dbReference type="EMBL" id="GMH31446.1"/>
    </source>
</evidence>